<gene>
    <name evidence="1" type="ordered locus">Alfi_0181</name>
</gene>
<protein>
    <submittedName>
        <fullName evidence="1">Uncharacterized protein</fullName>
    </submittedName>
</protein>
<name>I3YHX3_ALIFI</name>
<proteinExistence type="predicted"/>
<dbReference type="PATRIC" id="fig|679935.3.peg.188"/>
<reference evidence="2" key="1">
    <citation type="journal article" date="2013" name="Stand. Genomic Sci.">
        <title>Complete genome sequence of the bile-resistant pigment-producing anaerobe Alistipes finegoldii type strain (AHN2437(T)).</title>
        <authorList>
            <person name="Mavromatis K."/>
            <person name="Stackebrandt E."/>
            <person name="Munk C."/>
            <person name="Lapidus A."/>
            <person name="Nolan M."/>
            <person name="Lucas S."/>
            <person name="Hammon N."/>
            <person name="Deshpande S."/>
            <person name="Cheng J.F."/>
            <person name="Tapia R."/>
            <person name="Goodwin L.A."/>
            <person name="Pitluck S."/>
            <person name="Liolios K."/>
            <person name="Pagani I."/>
            <person name="Ivanova N."/>
            <person name="Mikhailova N."/>
            <person name="Huntemann M."/>
            <person name="Pati A."/>
            <person name="Chen A."/>
            <person name="Palaniappan K."/>
            <person name="Land M."/>
            <person name="Hauser L."/>
            <person name="Rohde M."/>
            <person name="Gronow S."/>
            <person name="Goker M."/>
            <person name="Detter J.C."/>
            <person name="Bristow J."/>
            <person name="Eisen J.A."/>
            <person name="Markowitz V."/>
            <person name="Hugenholtz P."/>
            <person name="Kyrpides N.C."/>
            <person name="Klenk H.P."/>
            <person name="Woyke T."/>
        </authorList>
    </citation>
    <scope>NUCLEOTIDE SEQUENCE</scope>
    <source>
        <strain evidence="2">DSM 17242 / JCM 16770 / AHN 2437 / CCUG 46020 / CIP 107999</strain>
    </source>
</reference>
<dbReference type="KEGG" id="afd:Alfi_0181"/>
<dbReference type="AlphaFoldDB" id="I3YHX3"/>
<accession>I3YHX3</accession>
<dbReference type="EMBL" id="CP003274">
    <property type="protein sequence ID" value="AFL76591.1"/>
    <property type="molecule type" value="Genomic_DNA"/>
</dbReference>
<dbReference type="STRING" id="679935.Alfi_0181"/>
<organism evidence="1 2">
    <name type="scientific">Alistipes finegoldii (strain DSM 17242 / JCM 16770 / CCUG 46020 / CIP 107999 / KCTC 15236 / AHN 2437)</name>
    <dbReference type="NCBI Taxonomy" id="679935"/>
    <lineage>
        <taxon>Bacteria</taxon>
        <taxon>Pseudomonadati</taxon>
        <taxon>Bacteroidota</taxon>
        <taxon>Bacteroidia</taxon>
        <taxon>Bacteroidales</taxon>
        <taxon>Rikenellaceae</taxon>
        <taxon>Alistipes</taxon>
    </lineage>
</organism>
<sequence>MIKRHTTNEFYIKPLYNGYYAVIDGYDKSMASLECSKEAAEKCAKELNEMRNKRLKLK</sequence>
<dbReference type="HOGENOM" id="CLU_2894752_0_0_10"/>
<dbReference type="Proteomes" id="UP000006052">
    <property type="component" value="Chromosome"/>
</dbReference>
<evidence type="ECO:0000313" key="2">
    <source>
        <dbReference type="Proteomes" id="UP000006052"/>
    </source>
</evidence>
<evidence type="ECO:0000313" key="1">
    <source>
        <dbReference type="EMBL" id="AFL76591.1"/>
    </source>
</evidence>
<dbReference type="eggNOG" id="ENOG5030XJ7">
    <property type="taxonomic scope" value="Bacteria"/>
</dbReference>